<evidence type="ECO:0000256" key="3">
    <source>
        <dbReference type="ARBA" id="ARBA00004544"/>
    </source>
</evidence>
<name>A0A2T9YKD8_9FUNG</name>
<reference evidence="16 17" key="1">
    <citation type="journal article" date="2018" name="MBio">
        <title>Comparative Genomics Reveals the Core Gene Toolbox for the Fungus-Insect Symbiosis.</title>
        <authorList>
            <person name="Wang Y."/>
            <person name="Stata M."/>
            <person name="Wang W."/>
            <person name="Stajich J.E."/>
            <person name="White M.M."/>
            <person name="Moncalvo J.M."/>
        </authorList>
    </citation>
    <scope>NUCLEOTIDE SEQUENCE [LARGE SCALE GENOMIC DNA]</scope>
    <source>
        <strain evidence="16 17">SWE-8-4</strain>
    </source>
</reference>
<comment type="similarity">
    <text evidence="4">Belongs to the dynactin 150 kDa subunit family.</text>
</comment>
<dbReference type="OrthoDB" id="2130750at2759"/>
<feature type="coiled-coil region" evidence="13">
    <location>
        <begin position="317"/>
        <end position="645"/>
    </location>
</feature>
<evidence type="ECO:0000256" key="5">
    <source>
        <dbReference type="ARBA" id="ARBA00022490"/>
    </source>
</evidence>
<evidence type="ECO:0000256" key="1">
    <source>
        <dbReference type="ARBA" id="ARBA00004114"/>
    </source>
</evidence>
<evidence type="ECO:0000256" key="10">
    <source>
        <dbReference type="ARBA" id="ARBA00023054"/>
    </source>
</evidence>
<dbReference type="Gene3D" id="2.30.30.190">
    <property type="entry name" value="CAP Gly-rich-like domain"/>
    <property type="match status" value="1"/>
</dbReference>
<dbReference type="GO" id="GO:0030286">
    <property type="term" value="C:dynein complex"/>
    <property type="evidence" value="ECO:0007669"/>
    <property type="project" value="UniProtKB-KW"/>
</dbReference>
<evidence type="ECO:0000256" key="4">
    <source>
        <dbReference type="ARBA" id="ARBA00011010"/>
    </source>
</evidence>
<accession>A0A2T9YKD8</accession>
<dbReference type="GO" id="GO:0005814">
    <property type="term" value="C:centriole"/>
    <property type="evidence" value="ECO:0007669"/>
    <property type="project" value="UniProtKB-SubCell"/>
</dbReference>
<feature type="coiled-coil region" evidence="13">
    <location>
        <begin position="1021"/>
        <end position="1100"/>
    </location>
</feature>
<keyword evidence="5" id="KW-0963">Cytoplasm</keyword>
<dbReference type="InterPro" id="IPR022157">
    <property type="entry name" value="Dynactin"/>
</dbReference>
<organism evidence="16 17">
    <name type="scientific">Smittium simulii</name>
    <dbReference type="NCBI Taxonomy" id="133385"/>
    <lineage>
        <taxon>Eukaryota</taxon>
        <taxon>Fungi</taxon>
        <taxon>Fungi incertae sedis</taxon>
        <taxon>Zoopagomycota</taxon>
        <taxon>Kickxellomycotina</taxon>
        <taxon>Harpellomycetes</taxon>
        <taxon>Harpellales</taxon>
        <taxon>Legeriomycetaceae</taxon>
        <taxon>Smittium</taxon>
    </lineage>
</organism>
<feature type="domain" description="CAP-Gly" evidence="15">
    <location>
        <begin position="79"/>
        <end position="121"/>
    </location>
</feature>
<feature type="compositionally biased region" description="Low complexity" evidence="14">
    <location>
        <begin position="31"/>
        <end position="44"/>
    </location>
</feature>
<proteinExistence type="inferred from homology"/>
<dbReference type="PANTHER" id="PTHR18916:SF6">
    <property type="entry name" value="DYNACTIN SUBUNIT 1"/>
    <property type="match status" value="1"/>
</dbReference>
<keyword evidence="7" id="KW-0493">Microtubule</keyword>
<evidence type="ECO:0000256" key="9">
    <source>
        <dbReference type="ARBA" id="ARBA00023017"/>
    </source>
</evidence>
<dbReference type="GO" id="GO:0051301">
    <property type="term" value="P:cell division"/>
    <property type="evidence" value="ECO:0007669"/>
    <property type="project" value="UniProtKB-KW"/>
</dbReference>
<dbReference type="SMART" id="SM01052">
    <property type="entry name" value="CAP_GLY"/>
    <property type="match status" value="1"/>
</dbReference>
<dbReference type="InterPro" id="IPR036859">
    <property type="entry name" value="CAP-Gly_dom_sf"/>
</dbReference>
<dbReference type="SUPFAM" id="SSF74924">
    <property type="entry name" value="Cap-Gly domain"/>
    <property type="match status" value="1"/>
</dbReference>
<keyword evidence="8" id="KW-0498">Mitosis</keyword>
<evidence type="ECO:0000256" key="11">
    <source>
        <dbReference type="ARBA" id="ARBA00023212"/>
    </source>
</evidence>
<dbReference type="PROSITE" id="PS50245">
    <property type="entry name" value="CAP_GLY_2"/>
    <property type="match status" value="1"/>
</dbReference>
<dbReference type="PANTHER" id="PTHR18916">
    <property type="entry name" value="DYNACTIN 1-RELATED MICROTUBULE-BINDING"/>
    <property type="match status" value="1"/>
</dbReference>
<protein>
    <recommendedName>
        <fullName evidence="15">CAP-Gly domain-containing protein</fullName>
    </recommendedName>
</protein>
<dbReference type="GO" id="GO:0005874">
    <property type="term" value="C:microtubule"/>
    <property type="evidence" value="ECO:0007669"/>
    <property type="project" value="UniProtKB-KW"/>
</dbReference>
<keyword evidence="17" id="KW-1185">Reference proteome</keyword>
<keyword evidence="11" id="KW-0206">Cytoskeleton</keyword>
<evidence type="ECO:0000313" key="17">
    <source>
        <dbReference type="Proteomes" id="UP000245383"/>
    </source>
</evidence>
<dbReference type="PROSITE" id="PS00845">
    <property type="entry name" value="CAP_GLY_1"/>
    <property type="match status" value="1"/>
</dbReference>
<dbReference type="Pfam" id="PF12455">
    <property type="entry name" value="Dynactin"/>
    <property type="match status" value="1"/>
</dbReference>
<dbReference type="EMBL" id="MBFR01000149">
    <property type="protein sequence ID" value="PVU92795.1"/>
    <property type="molecule type" value="Genomic_DNA"/>
</dbReference>
<keyword evidence="6" id="KW-0132">Cell division</keyword>
<dbReference type="GO" id="GO:0005819">
    <property type="term" value="C:spindle"/>
    <property type="evidence" value="ECO:0007669"/>
    <property type="project" value="UniProtKB-SubCell"/>
</dbReference>
<dbReference type="STRING" id="133385.A0A2T9YKD8"/>
<dbReference type="InterPro" id="IPR000938">
    <property type="entry name" value="CAP-Gly_domain"/>
</dbReference>
<comment type="subcellular location">
    <subcellularLocation>
        <location evidence="3">Cytoplasm</location>
        <location evidence="3">Cell cortex</location>
    </subcellularLocation>
    <subcellularLocation>
        <location evidence="1">Cytoplasm</location>
        <location evidence="1">Cytoskeleton</location>
        <location evidence="1">Microtubule organizing center</location>
        <location evidence="1">Centrosome</location>
        <location evidence="1">Centriole</location>
    </subcellularLocation>
    <subcellularLocation>
        <location evidence="2">Cytoplasm</location>
        <location evidence="2">Cytoskeleton</location>
        <location evidence="2">Spindle</location>
    </subcellularLocation>
</comment>
<keyword evidence="12" id="KW-0131">Cell cycle</keyword>
<dbReference type="Proteomes" id="UP000245383">
    <property type="component" value="Unassembled WGS sequence"/>
</dbReference>
<feature type="compositionally biased region" description="Basic and acidic residues" evidence="14">
    <location>
        <begin position="1"/>
        <end position="12"/>
    </location>
</feature>
<feature type="region of interest" description="Disordered" evidence="14">
    <location>
        <begin position="1"/>
        <end position="50"/>
    </location>
</feature>
<evidence type="ECO:0000256" key="6">
    <source>
        <dbReference type="ARBA" id="ARBA00022618"/>
    </source>
</evidence>
<keyword evidence="9" id="KW-0243">Dynein</keyword>
<evidence type="ECO:0000256" key="13">
    <source>
        <dbReference type="SAM" id="Coils"/>
    </source>
</evidence>
<feature type="region of interest" description="Disordered" evidence="14">
    <location>
        <begin position="127"/>
        <end position="160"/>
    </location>
</feature>
<evidence type="ECO:0000313" key="16">
    <source>
        <dbReference type="EMBL" id="PVU92795.1"/>
    </source>
</evidence>
<feature type="compositionally biased region" description="Low complexity" evidence="14">
    <location>
        <begin position="141"/>
        <end position="155"/>
    </location>
</feature>
<keyword evidence="10 13" id="KW-0175">Coiled coil</keyword>
<evidence type="ECO:0000259" key="15">
    <source>
        <dbReference type="PROSITE" id="PS50245"/>
    </source>
</evidence>
<dbReference type="Pfam" id="PF01302">
    <property type="entry name" value="CAP_GLY"/>
    <property type="match status" value="1"/>
</dbReference>
<evidence type="ECO:0000256" key="8">
    <source>
        <dbReference type="ARBA" id="ARBA00022776"/>
    </source>
</evidence>
<evidence type="ECO:0000256" key="7">
    <source>
        <dbReference type="ARBA" id="ARBA00022701"/>
    </source>
</evidence>
<evidence type="ECO:0000256" key="12">
    <source>
        <dbReference type="ARBA" id="ARBA00023306"/>
    </source>
</evidence>
<evidence type="ECO:0000256" key="2">
    <source>
        <dbReference type="ARBA" id="ARBA00004186"/>
    </source>
</evidence>
<comment type="caution">
    <text evidence="16">The sequence shown here is derived from an EMBL/GenBank/DDBJ whole genome shotgun (WGS) entry which is preliminary data.</text>
</comment>
<gene>
    <name evidence="16" type="ORF">BB561_003606</name>
</gene>
<feature type="compositionally biased region" description="Polar residues" evidence="14">
    <location>
        <begin position="130"/>
        <end position="140"/>
    </location>
</feature>
<sequence length="1305" mass="147961">MERSFSNRRDTNRLTPRNLDQAKASGRLTPSTVKKSNSSFSASSPHEQMFQDSLDKEDKFKHGMHVIAQDKKGIVRFVGETQFSTGKWLGIELFEPSGKNDGSVQGIRYFNAKVNQGLFVRPSQAKIDDSGSNVMQNTPESSRNSINPRIPSSNSDNPLKTKELELKRLSSISHKPRHMLSPSSNTALASKLTNISTSRSNSPLVKSTSKFTFETPLLKPSISSSKITPINNENHSDTFDGNNLKTSLVKEKVIAPAVDLSAPININNETSAQLDSSRKLSILDETWRPVLSMDQSMIFDTTPRLIKSDQTVPLAKYEELKSKVKFLEQKRAEERALILEAEDMKSKYGQTARAQEKLVEKLKLLKQEHQEMSSLYTKAQEQVSNIESLLYEERETLELVAVEKEMAEEQIEGYKQDSAILKEQIEELQDKINLYEGTEPQNSDGSNSVELAQLRSKNFRLVEALRLLRDEKEDETQLLKNQIKDMEKDVTQGKKASEQLEKQSSEIKQLLAVIGELKQRLEDAGDAEDLISELSDRNSRLNDRVGDLESQVEHWQSMYEVSEEMYEGSTEEIKALNTELGRLEWEVQDRDQQILTLRSTINENSSIIAKFREAVSQLKQEREKAEEKQQEMQSYVQETEEATKNLEKLAYNAGRANQVVTSREIELDLQRLETSQLLLHLNIIKTYLPQEIPKDDNDSISCLLSLQSISFKADLICKNFEGTNKNSDIPSKELYFAAQARLMLVSIARIADIIATSLSNCSQAEFIKIGFILKDVVEAENRINELVEQARKSETSFVSTIEISKISLQILSRLEEKIIIDNKSSLIQPRMKLYVFEIGYRIDEVQCTLFLLAQKSPFIGIAAKDIIDISREVKVYIVKIQFKIEEYKQKNMSIKEDNFANFYDILVNMKKISQFFESLWTSLPDSFIENVHSLNEDNQDSHIQDILINISNKIFGESDEEPLSSVSKAFLELLESLKIAYNICTDNANFETLAAVTSPWETKLKENALSLKNNEETIHELSKTKQEVLDIAKRIKQKEQQVEEMKMHIMVLDKRAMKVKELESKNTEIDYELNKKQSINEELEKLIESLHSEIDILKAKKDKQNSSKPDLLAESLLVDTAGLKKNSVSVNGEPNSNLLNKINQLSGPMGVIQENDRSLLGELRACRNSLKLAKMESMNLKGISVLNNYKKNKKDEGSLTEGLTLKSKLLTTDFTSNNLELHTAKKIKKSETFKYISEAKGLITDALLLAAAPKLVRLNPSFQSKSENPSSGSSYYTNSNSSHWEILGLERALAVKATELSLKLF</sequence>
<evidence type="ECO:0000256" key="14">
    <source>
        <dbReference type="SAM" id="MobiDB-lite"/>
    </source>
</evidence>